<proteinExistence type="predicted"/>
<dbReference type="AlphaFoldDB" id="A0A9D4YWC3"/>
<feature type="binding site" evidence="7">
    <location>
        <begin position="145"/>
        <end position="146"/>
    </location>
    <ligand>
        <name>ATP</name>
        <dbReference type="ChEBI" id="CHEBI:30616"/>
    </ligand>
</feature>
<reference evidence="11" key="1">
    <citation type="journal article" date="2019" name="Plant J.">
        <title>Chlorella vulgaris genome assembly and annotation reveals the molecular basis for metabolic acclimation to high light conditions.</title>
        <authorList>
            <person name="Cecchin M."/>
            <person name="Marcolungo L."/>
            <person name="Rossato M."/>
            <person name="Girolomoni L."/>
            <person name="Cosentino E."/>
            <person name="Cuine S."/>
            <person name="Li-Beisson Y."/>
            <person name="Delledonne M."/>
            <person name="Ballottari M."/>
        </authorList>
    </citation>
    <scope>NUCLEOTIDE SEQUENCE</scope>
    <source>
        <strain evidence="11">211/11P</strain>
    </source>
</reference>
<evidence type="ECO:0000256" key="1">
    <source>
        <dbReference type="ARBA" id="ARBA00022527"/>
    </source>
</evidence>
<dbReference type="InterPro" id="IPR011009">
    <property type="entry name" value="Kinase-like_dom_sf"/>
</dbReference>
<keyword evidence="1" id="KW-0723">Serine/threonine-protein kinase</keyword>
<keyword evidence="2" id="KW-0808">Transferase</keyword>
<keyword evidence="4" id="KW-0418">Kinase</keyword>
<dbReference type="CDD" id="cd14003">
    <property type="entry name" value="STKc_AMPK-like"/>
    <property type="match status" value="1"/>
</dbReference>
<evidence type="ECO:0000256" key="2">
    <source>
        <dbReference type="ARBA" id="ARBA00022679"/>
    </source>
</evidence>
<name>A0A9D4YWC3_CHLVU</name>
<comment type="caution">
    <text evidence="11">The sequence shown here is derived from an EMBL/GenBank/DDBJ whole genome shotgun (WGS) entry which is preliminary data.</text>
</comment>
<feature type="active site" description="Proton acceptor" evidence="6">
    <location>
        <position position="141"/>
    </location>
</feature>
<protein>
    <recommendedName>
        <fullName evidence="10">Protein kinase domain-containing protein</fullName>
    </recommendedName>
</protein>
<feature type="domain" description="Protein kinase" evidence="10">
    <location>
        <begin position="21"/>
        <end position="286"/>
    </location>
</feature>
<dbReference type="Pfam" id="PF00069">
    <property type="entry name" value="Pkinase"/>
    <property type="match status" value="1"/>
</dbReference>
<dbReference type="Proteomes" id="UP001055712">
    <property type="component" value="Unassembled WGS sequence"/>
</dbReference>
<evidence type="ECO:0000256" key="3">
    <source>
        <dbReference type="ARBA" id="ARBA00022741"/>
    </source>
</evidence>
<dbReference type="PANTHER" id="PTHR24350">
    <property type="entry name" value="SERINE/THREONINE-PROTEIN KINASE IAL-RELATED"/>
    <property type="match status" value="1"/>
</dbReference>
<feature type="binding site" evidence="7">
    <location>
        <begin position="96"/>
        <end position="98"/>
    </location>
    <ligand>
        <name>ATP</name>
        <dbReference type="ChEBI" id="CHEBI:30616"/>
    </ligand>
</feature>
<dbReference type="Gene3D" id="1.10.510.10">
    <property type="entry name" value="Transferase(Phosphotransferase) domain 1"/>
    <property type="match status" value="1"/>
</dbReference>
<dbReference type="SUPFAM" id="SSF56112">
    <property type="entry name" value="Protein kinase-like (PK-like)"/>
    <property type="match status" value="1"/>
</dbReference>
<dbReference type="EMBL" id="SIDB01000008">
    <property type="protein sequence ID" value="KAI3429786.1"/>
    <property type="molecule type" value="Genomic_DNA"/>
</dbReference>
<feature type="cross-link" description="Glycyl lysine isopeptide (Lys-Gly) (interchain with G-Cter in SUMO2)" evidence="8">
    <location>
        <position position="143"/>
    </location>
</feature>
<dbReference type="OrthoDB" id="40902at2759"/>
<dbReference type="InterPro" id="IPR000719">
    <property type="entry name" value="Prot_kinase_dom"/>
</dbReference>
<keyword evidence="5 7" id="KW-0067">ATP-binding</keyword>
<evidence type="ECO:0000256" key="4">
    <source>
        <dbReference type="ARBA" id="ARBA00022777"/>
    </source>
</evidence>
<evidence type="ECO:0000256" key="6">
    <source>
        <dbReference type="PIRSR" id="PIRSR630616-1"/>
    </source>
</evidence>
<dbReference type="SMART" id="SM00220">
    <property type="entry name" value="S_TKc"/>
    <property type="match status" value="1"/>
</dbReference>
<evidence type="ECO:0000259" key="10">
    <source>
        <dbReference type="PROSITE" id="PS50011"/>
    </source>
</evidence>
<evidence type="ECO:0000256" key="7">
    <source>
        <dbReference type="PIRSR" id="PIRSR630616-2"/>
    </source>
</evidence>
<dbReference type="InterPro" id="IPR017441">
    <property type="entry name" value="Protein_kinase_ATP_BS"/>
</dbReference>
<reference evidence="11" key="2">
    <citation type="submission" date="2020-11" db="EMBL/GenBank/DDBJ databases">
        <authorList>
            <person name="Cecchin M."/>
            <person name="Marcolungo L."/>
            <person name="Rossato M."/>
            <person name="Girolomoni L."/>
            <person name="Cosentino E."/>
            <person name="Cuine S."/>
            <person name="Li-Beisson Y."/>
            <person name="Delledonne M."/>
            <person name="Ballottari M."/>
        </authorList>
    </citation>
    <scope>NUCLEOTIDE SEQUENCE</scope>
    <source>
        <strain evidence="11">211/11P</strain>
        <tissue evidence="11">Whole cell</tissue>
    </source>
</reference>
<evidence type="ECO:0000256" key="9">
    <source>
        <dbReference type="PROSITE-ProRule" id="PRU10141"/>
    </source>
</evidence>
<gene>
    <name evidence="11" type="ORF">D9Q98_010099</name>
</gene>
<sequence>MSAAPPPAGDGEFLLHDHVRYQQVGDLGGGAHGRVLLAHDNVTSQQVALKFVKRGPDHINKYVLREIVNQLKLRHPHIISLQEVFLTERHLVLVMEYASGGNLFQYVSQRGGLSEQDARWFFQQLIIALAYCHSMGVTNRDIKLENTLLTGGACPTIKLADFGLSKDHDMHSAPTSRVGTPAYLAPEVINNRPGRPYDARKADLWSAAILLYCMVANRYPFRRATDDRLPYAEAMQAQFRRILLAEYDFPPNKPFSDDLKDLIRHMLVVDPQQRFGMQDIFQHPWFCKDLHPEVLAFNDAMVKESLANLPSPEMLEEVRAIVEEAFPSPRSQVEAPLHGRPGNTG</sequence>
<dbReference type="InterPro" id="IPR030616">
    <property type="entry name" value="Aur-like"/>
</dbReference>
<evidence type="ECO:0000313" key="12">
    <source>
        <dbReference type="Proteomes" id="UP001055712"/>
    </source>
</evidence>
<feature type="binding site" evidence="7 9">
    <location>
        <position position="50"/>
    </location>
    <ligand>
        <name>ATP</name>
        <dbReference type="ChEBI" id="CHEBI:30616"/>
    </ligand>
</feature>
<evidence type="ECO:0000256" key="8">
    <source>
        <dbReference type="PIRSR" id="PIRSR630616-3"/>
    </source>
</evidence>
<dbReference type="GO" id="GO:0004674">
    <property type="term" value="F:protein serine/threonine kinase activity"/>
    <property type="evidence" value="ECO:0007669"/>
    <property type="project" value="UniProtKB-KW"/>
</dbReference>
<dbReference type="GO" id="GO:0005524">
    <property type="term" value="F:ATP binding"/>
    <property type="evidence" value="ECO:0007669"/>
    <property type="project" value="UniProtKB-UniRule"/>
</dbReference>
<dbReference type="PROSITE" id="PS50011">
    <property type="entry name" value="PROTEIN_KINASE_DOM"/>
    <property type="match status" value="1"/>
</dbReference>
<organism evidence="11 12">
    <name type="scientific">Chlorella vulgaris</name>
    <name type="common">Green alga</name>
    <dbReference type="NCBI Taxonomy" id="3077"/>
    <lineage>
        <taxon>Eukaryota</taxon>
        <taxon>Viridiplantae</taxon>
        <taxon>Chlorophyta</taxon>
        <taxon>core chlorophytes</taxon>
        <taxon>Trebouxiophyceae</taxon>
        <taxon>Chlorellales</taxon>
        <taxon>Chlorellaceae</taxon>
        <taxon>Chlorella clade</taxon>
        <taxon>Chlorella</taxon>
    </lineage>
</organism>
<accession>A0A9D4YWC3</accession>
<evidence type="ECO:0000256" key="5">
    <source>
        <dbReference type="ARBA" id="ARBA00022840"/>
    </source>
</evidence>
<keyword evidence="12" id="KW-1185">Reference proteome</keyword>
<dbReference type="PROSITE" id="PS00107">
    <property type="entry name" value="PROTEIN_KINASE_ATP"/>
    <property type="match status" value="1"/>
</dbReference>
<evidence type="ECO:0000313" key="11">
    <source>
        <dbReference type="EMBL" id="KAI3429786.1"/>
    </source>
</evidence>
<dbReference type="FunFam" id="1.10.510.10:FF:000571">
    <property type="entry name" value="Maternal embryonic leucine zipper kinase"/>
    <property type="match status" value="1"/>
</dbReference>
<feature type="binding site" evidence="7">
    <location>
        <position position="161"/>
    </location>
    <ligand>
        <name>ATP</name>
        <dbReference type="ChEBI" id="CHEBI:30616"/>
    </ligand>
</feature>
<keyword evidence="3 7" id="KW-0547">Nucleotide-binding</keyword>